<dbReference type="GO" id="GO:0000977">
    <property type="term" value="F:RNA polymerase II transcription regulatory region sequence-specific DNA binding"/>
    <property type="evidence" value="ECO:0007669"/>
    <property type="project" value="TreeGrafter"/>
</dbReference>
<keyword evidence="3" id="KW-1185">Reference proteome</keyword>
<dbReference type="SMART" id="SM00353">
    <property type="entry name" value="HLH"/>
    <property type="match status" value="1"/>
</dbReference>
<dbReference type="GO" id="GO:0000981">
    <property type="term" value="F:DNA-binding transcription factor activity, RNA polymerase II-specific"/>
    <property type="evidence" value="ECO:0007669"/>
    <property type="project" value="TreeGrafter"/>
</dbReference>
<dbReference type="SUPFAM" id="SSF47459">
    <property type="entry name" value="HLH, helix-loop-helix DNA-binding domain"/>
    <property type="match status" value="1"/>
</dbReference>
<dbReference type="PANTHER" id="PTHR23349">
    <property type="entry name" value="BASIC HELIX-LOOP-HELIX TRANSCRIPTION FACTOR, TWIST"/>
    <property type="match status" value="1"/>
</dbReference>
<dbReference type="InterPro" id="IPR011598">
    <property type="entry name" value="bHLH_dom"/>
</dbReference>
<dbReference type="GO" id="GO:0032502">
    <property type="term" value="P:developmental process"/>
    <property type="evidence" value="ECO:0007669"/>
    <property type="project" value="TreeGrafter"/>
</dbReference>
<dbReference type="Gene3D" id="4.10.280.10">
    <property type="entry name" value="Helix-loop-helix DNA-binding domain"/>
    <property type="match status" value="1"/>
</dbReference>
<name>A0A915I0M5_ROMCU</name>
<reference evidence="4" key="1">
    <citation type="submission" date="2022-11" db="UniProtKB">
        <authorList>
            <consortium name="WormBaseParasite"/>
        </authorList>
    </citation>
    <scope>IDENTIFICATION</scope>
</reference>
<feature type="domain" description="BHLH" evidence="2">
    <location>
        <begin position="9"/>
        <end position="61"/>
    </location>
</feature>
<dbReference type="GO" id="GO:0046983">
    <property type="term" value="F:protein dimerization activity"/>
    <property type="evidence" value="ECO:0007669"/>
    <property type="project" value="InterPro"/>
</dbReference>
<dbReference type="Pfam" id="PF00010">
    <property type="entry name" value="HLH"/>
    <property type="match status" value="1"/>
</dbReference>
<protein>
    <submittedName>
        <fullName evidence="4">BHLH domain-containing protein</fullName>
    </submittedName>
</protein>
<feature type="region of interest" description="Disordered" evidence="1">
    <location>
        <begin position="1"/>
        <end position="22"/>
    </location>
</feature>
<evidence type="ECO:0000259" key="2">
    <source>
        <dbReference type="PROSITE" id="PS50888"/>
    </source>
</evidence>
<dbReference type="InterPro" id="IPR036638">
    <property type="entry name" value="HLH_DNA-bd_sf"/>
</dbReference>
<proteinExistence type="predicted"/>
<sequence length="106" mass="12315">MDRFRNSARTNSSASARERKRMGSLKNAFEELRQYIPTFPYEKRLSKIDTLNLTIAYIHFLRDIVACESSDPATYILATLKRSRYSSQVGWTTSAGMCIFEIFQQF</sequence>
<dbReference type="WBParaSite" id="nRc.2.0.1.t07373-RA">
    <property type="protein sequence ID" value="nRc.2.0.1.t07373-RA"/>
    <property type="gene ID" value="nRc.2.0.1.g07373"/>
</dbReference>
<dbReference type="InterPro" id="IPR050283">
    <property type="entry name" value="E-box_TF_Regulators"/>
</dbReference>
<evidence type="ECO:0000313" key="3">
    <source>
        <dbReference type="Proteomes" id="UP000887565"/>
    </source>
</evidence>
<dbReference type="PANTHER" id="PTHR23349:SF68">
    <property type="entry name" value="FI14601P"/>
    <property type="match status" value="1"/>
</dbReference>
<dbReference type="AlphaFoldDB" id="A0A915I0M5"/>
<dbReference type="PROSITE" id="PS50888">
    <property type="entry name" value="BHLH"/>
    <property type="match status" value="1"/>
</dbReference>
<dbReference type="Proteomes" id="UP000887565">
    <property type="component" value="Unplaced"/>
</dbReference>
<accession>A0A915I0M5</accession>
<evidence type="ECO:0000256" key="1">
    <source>
        <dbReference type="SAM" id="MobiDB-lite"/>
    </source>
</evidence>
<organism evidence="3 4">
    <name type="scientific">Romanomermis culicivorax</name>
    <name type="common">Nematode worm</name>
    <dbReference type="NCBI Taxonomy" id="13658"/>
    <lineage>
        <taxon>Eukaryota</taxon>
        <taxon>Metazoa</taxon>
        <taxon>Ecdysozoa</taxon>
        <taxon>Nematoda</taxon>
        <taxon>Enoplea</taxon>
        <taxon>Dorylaimia</taxon>
        <taxon>Mermithida</taxon>
        <taxon>Mermithoidea</taxon>
        <taxon>Mermithidae</taxon>
        <taxon>Romanomermis</taxon>
    </lineage>
</organism>
<evidence type="ECO:0000313" key="4">
    <source>
        <dbReference type="WBParaSite" id="nRc.2.0.1.t07373-RA"/>
    </source>
</evidence>